<sequence length="164" mass="19397">MYTEMTDRSWTVAGISKIKGEESRYVRIPDRLFREESIVKPGFPVLWHYEKTVGVLIISRNELKEENYEYSGESRKFREGDSEYTVGIPKAFFSDFKGRGEPKIDPRAADKINLQKDGWLHFVFHEDMTETDPKTCYVLTEDQFDKRFSDSDQLQEIEDVPRFY</sequence>
<dbReference type="RefSeq" id="WP_372387303.1">
    <property type="nucleotide sequence ID" value="NZ_JBGNYA010000001.1"/>
</dbReference>
<reference evidence="1 2" key="1">
    <citation type="submission" date="2024-08" db="EMBL/GenBank/DDBJ databases">
        <title>Halobellus sp. MBLA0158 whole genome sequence.</title>
        <authorList>
            <person name="Hwang C.Y."/>
            <person name="Cho E.-S."/>
            <person name="Seo M.-J."/>
        </authorList>
    </citation>
    <scope>NUCLEOTIDE SEQUENCE [LARGE SCALE GENOMIC DNA]</scope>
    <source>
        <strain evidence="1 2">MBLA0158</strain>
    </source>
</reference>
<dbReference type="AlphaFoldDB" id="A0ABD5M8R2"/>
<name>A0ABD5M8R2_9EURY</name>
<keyword evidence="2" id="KW-1185">Reference proteome</keyword>
<accession>A0ABD5M8R2</accession>
<protein>
    <submittedName>
        <fullName evidence="1">Uncharacterized protein</fullName>
    </submittedName>
</protein>
<evidence type="ECO:0000313" key="1">
    <source>
        <dbReference type="EMBL" id="MFA1610059.1"/>
    </source>
</evidence>
<gene>
    <name evidence="1" type="ORF">OS889_03435</name>
</gene>
<organism evidence="1 2">
    <name type="scientific">Halobellus rubicundus</name>
    <dbReference type="NCBI Taxonomy" id="2996466"/>
    <lineage>
        <taxon>Archaea</taxon>
        <taxon>Methanobacteriati</taxon>
        <taxon>Methanobacteriota</taxon>
        <taxon>Stenosarchaea group</taxon>
        <taxon>Halobacteria</taxon>
        <taxon>Halobacteriales</taxon>
        <taxon>Haloferacaceae</taxon>
        <taxon>Halobellus</taxon>
    </lineage>
</organism>
<proteinExistence type="predicted"/>
<evidence type="ECO:0000313" key="2">
    <source>
        <dbReference type="Proteomes" id="UP001570511"/>
    </source>
</evidence>
<comment type="caution">
    <text evidence="1">The sequence shown here is derived from an EMBL/GenBank/DDBJ whole genome shotgun (WGS) entry which is preliminary data.</text>
</comment>
<dbReference type="EMBL" id="JBGNYA010000001">
    <property type="protein sequence ID" value="MFA1610059.1"/>
    <property type="molecule type" value="Genomic_DNA"/>
</dbReference>
<dbReference type="Proteomes" id="UP001570511">
    <property type="component" value="Unassembled WGS sequence"/>
</dbReference>